<comment type="caution">
    <text evidence="1">The sequence shown here is derived from an EMBL/GenBank/DDBJ whole genome shotgun (WGS) entry which is preliminary data.</text>
</comment>
<name>A0A3E1NFU6_9BACT</name>
<gene>
    <name evidence="1" type="ORF">DXN05_17270</name>
</gene>
<proteinExistence type="predicted"/>
<keyword evidence="2" id="KW-1185">Reference proteome</keyword>
<dbReference type="EMBL" id="QTJU01000007">
    <property type="protein sequence ID" value="RFM26747.1"/>
    <property type="molecule type" value="Genomic_DNA"/>
</dbReference>
<protein>
    <submittedName>
        <fullName evidence="1">Uncharacterized protein</fullName>
    </submittedName>
</protein>
<reference evidence="1 2" key="1">
    <citation type="submission" date="2018-08" db="EMBL/GenBank/DDBJ databases">
        <title>Chitinophagaceae sp. K23C18032701, a novel bacterium isolated from forest soil.</title>
        <authorList>
            <person name="Wang C."/>
        </authorList>
    </citation>
    <scope>NUCLEOTIDE SEQUENCE [LARGE SCALE GENOMIC DNA]</scope>
    <source>
        <strain evidence="1 2">K23C18032701</strain>
    </source>
</reference>
<accession>A0A3E1NFU6</accession>
<organism evidence="1 2">
    <name type="scientific">Deminuibacter soli</name>
    <dbReference type="NCBI Taxonomy" id="2291815"/>
    <lineage>
        <taxon>Bacteria</taxon>
        <taxon>Pseudomonadati</taxon>
        <taxon>Bacteroidota</taxon>
        <taxon>Chitinophagia</taxon>
        <taxon>Chitinophagales</taxon>
        <taxon>Chitinophagaceae</taxon>
        <taxon>Deminuibacter</taxon>
    </lineage>
</organism>
<dbReference type="AlphaFoldDB" id="A0A3E1NFU6"/>
<evidence type="ECO:0000313" key="2">
    <source>
        <dbReference type="Proteomes" id="UP000261284"/>
    </source>
</evidence>
<evidence type="ECO:0000313" key="1">
    <source>
        <dbReference type="EMBL" id="RFM26747.1"/>
    </source>
</evidence>
<dbReference type="Proteomes" id="UP000261284">
    <property type="component" value="Unassembled WGS sequence"/>
</dbReference>
<sequence length="61" mass="7311">MHELLSEWYNKAILHSSDLHIIRPIEKNKIEFIRGTLLRYFPAKYSQLKEKQEISLEKLIG</sequence>